<reference evidence="3" key="1">
    <citation type="submission" date="2023-10" db="EMBL/GenBank/DDBJ databases">
        <title>Genome assembly of Pristionchus species.</title>
        <authorList>
            <person name="Yoshida K."/>
            <person name="Sommer R.J."/>
        </authorList>
    </citation>
    <scope>NUCLEOTIDE SEQUENCE</scope>
    <source>
        <strain evidence="3">RS5133</strain>
    </source>
</reference>
<accession>A0AAV5WCX0</accession>
<feature type="compositionally biased region" description="Basic and acidic residues" evidence="2">
    <location>
        <begin position="276"/>
        <end position="287"/>
    </location>
</feature>
<comment type="caution">
    <text evidence="3">The sequence shown here is derived from an EMBL/GenBank/DDBJ whole genome shotgun (WGS) entry which is preliminary data.</text>
</comment>
<gene>
    <name evidence="3" type="ORF">PFISCL1PPCAC_19886</name>
</gene>
<sequence>PLRSPLCKEMSDGCSFTELLPEVQEVLSPHFSLVDCCLGIGPDLSRPPFNRPFRNLGQKVTYVPDSKVIADDLDKSNQHEIRLSETSFVLTDSIEGQVIEIALEGGIDWITPITLLFHKIFASKWTFLVAEVENGKAFFHVLSSNGANSNRPKIESSEPKAGNFSLWIVPVSKIFAIPAPQKKVKIVKRVVKKKSPIEGTEGANDGVVRKIVRKKKVETNEDTVLTRKSNGTNGREEENEIKDIPKLNGNKREDSDMEIATRSEKSPQSPNGFSDTLKEMNGKKEKLSISLDSSSSYPILHSSLPTSNSSKTPSSIVNGRSENSSDEEDISTLRREIMERDKLRRIGEEAMRKDSITRRPNSRSPTSALDAILEGKAGMNRGATEGFPLPMGRSGTFISHPSVDLPPFCILSLPQPSEIPVAALQIILRSQFSFEEIASLRIIHPHWDEICGQILNGGYYSLLERTDRMLMKYQRRLHSDSALHYAVSVLTSIQVHILNPVDIMRAALDEGICCFPYGLIIDRCISMLDQIDQMVTTREKMDIGWEKVGILSKRASIHYRIHLENVIEERMGTCARLKAAQRIIRMDSMIVEHNVQKLEKESMRSRDDLKWELEQMQQSYASLKKENRQLKADQMKLESRVESLETKLRSICRLLS</sequence>
<evidence type="ECO:0000256" key="2">
    <source>
        <dbReference type="SAM" id="MobiDB-lite"/>
    </source>
</evidence>
<dbReference type="AlphaFoldDB" id="A0AAV5WCX0"/>
<proteinExistence type="predicted"/>
<evidence type="ECO:0000313" key="4">
    <source>
        <dbReference type="Proteomes" id="UP001432322"/>
    </source>
</evidence>
<organism evidence="3 4">
    <name type="scientific">Pristionchus fissidentatus</name>
    <dbReference type="NCBI Taxonomy" id="1538716"/>
    <lineage>
        <taxon>Eukaryota</taxon>
        <taxon>Metazoa</taxon>
        <taxon>Ecdysozoa</taxon>
        <taxon>Nematoda</taxon>
        <taxon>Chromadorea</taxon>
        <taxon>Rhabditida</taxon>
        <taxon>Rhabditina</taxon>
        <taxon>Diplogasteromorpha</taxon>
        <taxon>Diplogasteroidea</taxon>
        <taxon>Neodiplogasteridae</taxon>
        <taxon>Pristionchus</taxon>
    </lineage>
</organism>
<feature type="non-terminal residue" evidence="3">
    <location>
        <position position="1"/>
    </location>
</feature>
<evidence type="ECO:0000256" key="1">
    <source>
        <dbReference type="SAM" id="Coils"/>
    </source>
</evidence>
<name>A0AAV5WCX0_9BILA</name>
<keyword evidence="1" id="KW-0175">Coiled coil</keyword>
<dbReference type="EMBL" id="BTSY01000005">
    <property type="protein sequence ID" value="GMT28589.1"/>
    <property type="molecule type" value="Genomic_DNA"/>
</dbReference>
<dbReference type="Proteomes" id="UP001432322">
    <property type="component" value="Unassembled WGS sequence"/>
</dbReference>
<feature type="coiled-coil region" evidence="1">
    <location>
        <begin position="606"/>
        <end position="647"/>
    </location>
</feature>
<feature type="compositionally biased region" description="Polar residues" evidence="2">
    <location>
        <begin position="306"/>
        <end position="322"/>
    </location>
</feature>
<feature type="region of interest" description="Disordered" evidence="2">
    <location>
        <begin position="222"/>
        <end position="330"/>
    </location>
</feature>
<feature type="compositionally biased region" description="Basic and acidic residues" evidence="2">
    <location>
        <begin position="241"/>
        <end position="265"/>
    </location>
</feature>
<protein>
    <submittedName>
        <fullName evidence="3">Uncharacterized protein</fullName>
    </submittedName>
</protein>
<feature type="compositionally biased region" description="Low complexity" evidence="2">
    <location>
        <begin position="288"/>
        <end position="305"/>
    </location>
</feature>
<evidence type="ECO:0000313" key="3">
    <source>
        <dbReference type="EMBL" id="GMT28589.1"/>
    </source>
</evidence>
<keyword evidence="4" id="KW-1185">Reference proteome</keyword>
<feature type="compositionally biased region" description="Polar residues" evidence="2">
    <location>
        <begin position="222"/>
        <end position="233"/>
    </location>
</feature>